<keyword evidence="4 9" id="KW-0863">Zinc-finger</keyword>
<protein>
    <submittedName>
        <fullName evidence="12">Zinc finger protein SNAI2</fullName>
    </submittedName>
</protein>
<comment type="subcellular location">
    <subcellularLocation>
        <location evidence="1">Nucleus</location>
    </subcellularLocation>
</comment>
<evidence type="ECO:0000313" key="13">
    <source>
        <dbReference type="Proteomes" id="UP000242188"/>
    </source>
</evidence>
<keyword evidence="3" id="KW-0677">Repeat</keyword>
<feature type="region of interest" description="Disordered" evidence="10">
    <location>
        <begin position="1"/>
        <end position="21"/>
    </location>
</feature>
<dbReference type="FunFam" id="3.30.160.60:FF:000693">
    <property type="entry name" value="Snail family zinc finger 1a"/>
    <property type="match status" value="1"/>
</dbReference>
<dbReference type="PROSITE" id="PS50157">
    <property type="entry name" value="ZINC_FINGER_C2H2_2"/>
    <property type="match status" value="5"/>
</dbReference>
<dbReference type="SMART" id="SM00355">
    <property type="entry name" value="ZnF_C2H2"/>
    <property type="match status" value="5"/>
</dbReference>
<evidence type="ECO:0000256" key="5">
    <source>
        <dbReference type="ARBA" id="ARBA00022833"/>
    </source>
</evidence>
<dbReference type="FunFam" id="3.30.160.60:FF:000207">
    <property type="entry name" value="zinc finger protein SNAI2"/>
    <property type="match status" value="1"/>
</dbReference>
<dbReference type="PROSITE" id="PS00028">
    <property type="entry name" value="ZINC_FINGER_C2H2_1"/>
    <property type="match status" value="4"/>
</dbReference>
<keyword evidence="2" id="KW-0479">Metal-binding</keyword>
<evidence type="ECO:0000256" key="9">
    <source>
        <dbReference type="PROSITE-ProRule" id="PRU00042"/>
    </source>
</evidence>
<feature type="domain" description="C2H2-type" evidence="11">
    <location>
        <begin position="380"/>
        <end position="407"/>
    </location>
</feature>
<organism evidence="12 13">
    <name type="scientific">Mizuhopecten yessoensis</name>
    <name type="common">Japanese scallop</name>
    <name type="synonym">Patinopecten yessoensis</name>
    <dbReference type="NCBI Taxonomy" id="6573"/>
    <lineage>
        <taxon>Eukaryota</taxon>
        <taxon>Metazoa</taxon>
        <taxon>Spiralia</taxon>
        <taxon>Lophotrochozoa</taxon>
        <taxon>Mollusca</taxon>
        <taxon>Bivalvia</taxon>
        <taxon>Autobranchia</taxon>
        <taxon>Pteriomorphia</taxon>
        <taxon>Pectinida</taxon>
        <taxon>Pectinoidea</taxon>
        <taxon>Pectinidae</taxon>
        <taxon>Mizuhopecten</taxon>
    </lineage>
</organism>
<dbReference type="GO" id="GO:0005634">
    <property type="term" value="C:nucleus"/>
    <property type="evidence" value="ECO:0007669"/>
    <property type="project" value="UniProtKB-SubCell"/>
</dbReference>
<dbReference type="InterPro" id="IPR036236">
    <property type="entry name" value="Znf_C2H2_sf"/>
</dbReference>
<dbReference type="GO" id="GO:0000978">
    <property type="term" value="F:RNA polymerase II cis-regulatory region sequence-specific DNA binding"/>
    <property type="evidence" value="ECO:0007669"/>
    <property type="project" value="TreeGrafter"/>
</dbReference>
<dbReference type="FunFam" id="3.30.160.60:FF:001114">
    <property type="entry name" value="Zinc finger protein SNAI2"/>
    <property type="match status" value="1"/>
</dbReference>
<dbReference type="InterPro" id="IPR050527">
    <property type="entry name" value="Snail/Krueppel_Znf"/>
</dbReference>
<dbReference type="Pfam" id="PF00096">
    <property type="entry name" value="zf-C2H2"/>
    <property type="match status" value="5"/>
</dbReference>
<dbReference type="GO" id="GO:0008270">
    <property type="term" value="F:zinc ion binding"/>
    <property type="evidence" value="ECO:0007669"/>
    <property type="project" value="UniProtKB-KW"/>
</dbReference>
<evidence type="ECO:0000256" key="1">
    <source>
        <dbReference type="ARBA" id="ARBA00004123"/>
    </source>
</evidence>
<dbReference type="PANTHER" id="PTHR24388">
    <property type="entry name" value="ZINC FINGER PROTEIN"/>
    <property type="match status" value="1"/>
</dbReference>
<evidence type="ECO:0000256" key="2">
    <source>
        <dbReference type="ARBA" id="ARBA00022723"/>
    </source>
</evidence>
<feature type="domain" description="C2H2-type" evidence="11">
    <location>
        <begin position="352"/>
        <end position="379"/>
    </location>
</feature>
<keyword evidence="6" id="KW-0238">DNA-binding</keyword>
<comment type="similarity">
    <text evidence="8">Belongs to the snail C2H2-type zinc-finger protein family.</text>
</comment>
<feature type="domain" description="C2H2-type" evidence="11">
    <location>
        <begin position="295"/>
        <end position="322"/>
    </location>
</feature>
<dbReference type="EMBL" id="NEDP02076750">
    <property type="protein sequence ID" value="OWF34736.1"/>
    <property type="molecule type" value="Genomic_DNA"/>
</dbReference>
<dbReference type="GO" id="GO:0000981">
    <property type="term" value="F:DNA-binding transcription factor activity, RNA polymerase II-specific"/>
    <property type="evidence" value="ECO:0007669"/>
    <property type="project" value="TreeGrafter"/>
</dbReference>
<keyword evidence="13" id="KW-1185">Reference proteome</keyword>
<dbReference type="InterPro" id="IPR013087">
    <property type="entry name" value="Znf_C2H2_type"/>
</dbReference>
<dbReference type="Proteomes" id="UP000242188">
    <property type="component" value="Unassembled WGS sequence"/>
</dbReference>
<evidence type="ECO:0000313" key="12">
    <source>
        <dbReference type="EMBL" id="OWF34736.1"/>
    </source>
</evidence>
<dbReference type="OrthoDB" id="5428132at2759"/>
<dbReference type="AlphaFoldDB" id="A0A210PE55"/>
<evidence type="ECO:0000256" key="10">
    <source>
        <dbReference type="SAM" id="MobiDB-lite"/>
    </source>
</evidence>
<dbReference type="SUPFAM" id="SSF57667">
    <property type="entry name" value="beta-beta-alpha zinc fingers"/>
    <property type="match status" value="4"/>
</dbReference>
<dbReference type="FunFam" id="3.30.160.60:FF:000043">
    <property type="entry name" value="Scratch family zinc finger 2"/>
    <property type="match status" value="1"/>
</dbReference>
<evidence type="ECO:0000256" key="6">
    <source>
        <dbReference type="ARBA" id="ARBA00023125"/>
    </source>
</evidence>
<dbReference type="Gene3D" id="3.30.160.60">
    <property type="entry name" value="Classic Zinc Finger"/>
    <property type="match status" value="4"/>
</dbReference>
<dbReference type="STRING" id="6573.A0A210PE55"/>
<sequence length="435" mass="48562">MPKSFLVRNRDSEDSLCPTNAPVDLTQQKITTGLSTAQDRGIRDKMIELDNSVMAKQMGIAKEENTTEEKTEDKGILDENCNRLEKPAVHVPREQVIAAAQVYDLSTKPPAEAVALVDTPQRALQARGGDPAKGTQRSPSSPAEPPKFFDNFPWQTSMYPGITPHFSPYLPMGLRLPSLPGMAPNFPLLSSMADPLHRKAFPDPVMAYSSLRSLFPPHQFFPPSPFGYPTHPEKQFGHELSLKSPDSTILSSSMESSAFDPVVSKYSLSPTVSPMELDLSGVGKRKLREGEPTRYQCDSCNKSYSTFSGLSKHKQFHCSSQVKKEFSCKYCEKTYVSLGALKMHIRTHTLPCKCKLCGKAFSRPWLLQGHIRTHTGEKPFRCDHCGRAFADRSNLRAHLQTHSEVKKYSCKRCSKTFSRMSLLLKHEDSCCSSLV</sequence>
<keyword evidence="5" id="KW-0862">Zinc</keyword>
<name>A0A210PE55_MIZYE</name>
<reference evidence="12 13" key="1">
    <citation type="journal article" date="2017" name="Nat. Ecol. Evol.">
        <title>Scallop genome provides insights into evolution of bilaterian karyotype and development.</title>
        <authorList>
            <person name="Wang S."/>
            <person name="Zhang J."/>
            <person name="Jiao W."/>
            <person name="Li J."/>
            <person name="Xun X."/>
            <person name="Sun Y."/>
            <person name="Guo X."/>
            <person name="Huan P."/>
            <person name="Dong B."/>
            <person name="Zhang L."/>
            <person name="Hu X."/>
            <person name="Sun X."/>
            <person name="Wang J."/>
            <person name="Zhao C."/>
            <person name="Wang Y."/>
            <person name="Wang D."/>
            <person name="Huang X."/>
            <person name="Wang R."/>
            <person name="Lv J."/>
            <person name="Li Y."/>
            <person name="Zhang Z."/>
            <person name="Liu B."/>
            <person name="Lu W."/>
            <person name="Hui Y."/>
            <person name="Liang J."/>
            <person name="Zhou Z."/>
            <person name="Hou R."/>
            <person name="Li X."/>
            <person name="Liu Y."/>
            <person name="Li H."/>
            <person name="Ning X."/>
            <person name="Lin Y."/>
            <person name="Zhao L."/>
            <person name="Xing Q."/>
            <person name="Dou J."/>
            <person name="Li Y."/>
            <person name="Mao J."/>
            <person name="Guo H."/>
            <person name="Dou H."/>
            <person name="Li T."/>
            <person name="Mu C."/>
            <person name="Jiang W."/>
            <person name="Fu Q."/>
            <person name="Fu X."/>
            <person name="Miao Y."/>
            <person name="Liu J."/>
            <person name="Yu Q."/>
            <person name="Li R."/>
            <person name="Liao H."/>
            <person name="Li X."/>
            <person name="Kong Y."/>
            <person name="Jiang Z."/>
            <person name="Chourrout D."/>
            <person name="Li R."/>
            <person name="Bao Z."/>
        </authorList>
    </citation>
    <scope>NUCLEOTIDE SEQUENCE [LARGE SCALE GENOMIC DNA]</scope>
    <source>
        <strain evidence="12 13">PY_sf001</strain>
    </source>
</reference>
<evidence type="ECO:0000256" key="4">
    <source>
        <dbReference type="ARBA" id="ARBA00022771"/>
    </source>
</evidence>
<evidence type="ECO:0000256" key="8">
    <source>
        <dbReference type="ARBA" id="ARBA00037948"/>
    </source>
</evidence>
<comment type="caution">
    <text evidence="12">The sequence shown here is derived from an EMBL/GenBank/DDBJ whole genome shotgun (WGS) entry which is preliminary data.</text>
</comment>
<proteinExistence type="inferred from homology"/>
<evidence type="ECO:0000259" key="11">
    <source>
        <dbReference type="PROSITE" id="PS50157"/>
    </source>
</evidence>
<dbReference type="PANTHER" id="PTHR24388:SF54">
    <property type="entry name" value="PROTEIN ESCARGOT"/>
    <property type="match status" value="1"/>
</dbReference>
<accession>A0A210PE55</accession>
<evidence type="ECO:0000256" key="7">
    <source>
        <dbReference type="ARBA" id="ARBA00023242"/>
    </source>
</evidence>
<evidence type="ECO:0000256" key="3">
    <source>
        <dbReference type="ARBA" id="ARBA00022737"/>
    </source>
</evidence>
<feature type="domain" description="C2H2-type" evidence="11">
    <location>
        <begin position="408"/>
        <end position="427"/>
    </location>
</feature>
<keyword evidence="7" id="KW-0539">Nucleus</keyword>
<gene>
    <name evidence="12" type="ORF">KP79_PYT14133</name>
</gene>
<feature type="domain" description="C2H2-type" evidence="11">
    <location>
        <begin position="326"/>
        <end position="349"/>
    </location>
</feature>
<feature type="region of interest" description="Disordered" evidence="10">
    <location>
        <begin position="123"/>
        <end position="147"/>
    </location>
</feature>